<dbReference type="EMBL" id="PDKW01000043">
    <property type="protein sequence ID" value="PGH54212.1"/>
    <property type="molecule type" value="Genomic_DNA"/>
</dbReference>
<comment type="cofactor">
    <cofactor evidence="1">
        <name>a divalent metal cation</name>
        <dbReference type="ChEBI" id="CHEBI:60240"/>
    </cofactor>
</comment>
<reference evidence="7" key="1">
    <citation type="submission" date="2017-10" db="EMBL/GenBank/DDBJ databases">
        <authorList>
            <person name="Kravchenko I.K."/>
            <person name="Grouzdev D.S."/>
        </authorList>
    </citation>
    <scope>NUCLEOTIDE SEQUENCE [LARGE SCALE GENOMIC DNA]</scope>
    <source>
        <strain evidence="7">B2</strain>
    </source>
</reference>
<evidence type="ECO:0000256" key="5">
    <source>
        <dbReference type="PIRSR" id="PIRSR605493-1"/>
    </source>
</evidence>
<dbReference type="GO" id="GO:0046872">
    <property type="term" value="F:metal ion binding"/>
    <property type="evidence" value="ECO:0007669"/>
    <property type="project" value="UniProtKB-KW"/>
</dbReference>
<feature type="binding site" evidence="5">
    <location>
        <begin position="85"/>
        <end position="88"/>
    </location>
    <ligand>
        <name>substrate</name>
    </ligand>
</feature>
<dbReference type="PANTHER" id="PTHR33254:SF4">
    <property type="entry name" value="4-HYDROXY-4-METHYL-2-OXOGLUTARATE ALDOLASE 3-RELATED"/>
    <property type="match status" value="1"/>
</dbReference>
<evidence type="ECO:0000256" key="3">
    <source>
        <dbReference type="ARBA" id="ARBA00029596"/>
    </source>
</evidence>
<keyword evidence="5" id="KW-0460">Magnesium</keyword>
<gene>
    <name evidence="6" type="ORF">CRT60_30860</name>
</gene>
<sequence>MLTPGLLGEAAATGTASLHEAAGRIGALPSAIKPLSPAMRVVGRAYPVRSPGGDNLWLHRAICAAAAGDVLVVATGGATEFGYWGEVMTRAAQQRQLGGLVIEGGVRDAAALIEAGFPVFAATVCIRGTVKDPQGDGALGEPATIGGVTVRAGDLVMGDADGVCVVPAAGAGAAVRSARDRDRAEQDIFARLARGETTIDIYKLPRQPGAAS</sequence>
<organism evidence="6 7">
    <name type="scientific">Azospirillum palustre</name>
    <dbReference type="NCBI Taxonomy" id="2044885"/>
    <lineage>
        <taxon>Bacteria</taxon>
        <taxon>Pseudomonadati</taxon>
        <taxon>Pseudomonadota</taxon>
        <taxon>Alphaproteobacteria</taxon>
        <taxon>Rhodospirillales</taxon>
        <taxon>Azospirillaceae</taxon>
        <taxon>Azospirillum</taxon>
    </lineage>
</organism>
<comment type="caution">
    <text evidence="6">The sequence shown here is derived from an EMBL/GenBank/DDBJ whole genome shotgun (WGS) entry which is preliminary data.</text>
</comment>
<feature type="binding site" evidence="5">
    <location>
        <position position="107"/>
    </location>
    <ligand>
        <name>substrate</name>
    </ligand>
</feature>
<dbReference type="InterPro" id="IPR036704">
    <property type="entry name" value="RraA/RraA-like_sf"/>
</dbReference>
<comment type="cofactor">
    <cofactor evidence="5">
        <name>Mg(2+)</name>
        <dbReference type="ChEBI" id="CHEBI:18420"/>
    </cofactor>
</comment>
<dbReference type="CDD" id="cd16841">
    <property type="entry name" value="RraA_family"/>
    <property type="match status" value="1"/>
</dbReference>
<dbReference type="RefSeq" id="WP_098740254.1">
    <property type="nucleotide sequence ID" value="NZ_PDKW01000043.1"/>
</dbReference>
<dbReference type="OrthoDB" id="9812532at2"/>
<proteinExistence type="predicted"/>
<dbReference type="Gene3D" id="3.50.30.40">
    <property type="entry name" value="Ribonuclease E inhibitor RraA/RraA-like"/>
    <property type="match status" value="1"/>
</dbReference>
<evidence type="ECO:0000313" key="7">
    <source>
        <dbReference type="Proteomes" id="UP000225379"/>
    </source>
</evidence>
<evidence type="ECO:0000256" key="4">
    <source>
        <dbReference type="ARBA" id="ARBA00030169"/>
    </source>
</evidence>
<protein>
    <recommendedName>
        <fullName evidence="2">Putative 4-hydroxy-4-methyl-2-oxoglutarate aldolase</fullName>
    </recommendedName>
    <alternativeName>
        <fullName evidence="3">Regulator of ribonuclease activity homolog</fullName>
    </alternativeName>
    <alternativeName>
        <fullName evidence="4">RraA-like protein</fullName>
    </alternativeName>
</protein>
<dbReference type="AlphaFoldDB" id="A0A2B8BA24"/>
<keyword evidence="5" id="KW-0479">Metal-binding</keyword>
<dbReference type="InterPro" id="IPR005493">
    <property type="entry name" value="RraA/RraA-like"/>
</dbReference>
<evidence type="ECO:0000256" key="2">
    <source>
        <dbReference type="ARBA" id="ARBA00016549"/>
    </source>
</evidence>
<feature type="binding site" evidence="5">
    <location>
        <position position="108"/>
    </location>
    <ligand>
        <name>Mg(2+)</name>
        <dbReference type="ChEBI" id="CHEBI:18420"/>
    </ligand>
</feature>
<accession>A0A2B8BA24</accession>
<dbReference type="PANTHER" id="PTHR33254">
    <property type="entry name" value="4-HYDROXY-4-METHYL-2-OXOGLUTARATE ALDOLASE 3-RELATED"/>
    <property type="match status" value="1"/>
</dbReference>
<name>A0A2B8BA24_9PROT</name>
<keyword evidence="7" id="KW-1185">Reference proteome</keyword>
<evidence type="ECO:0000313" key="6">
    <source>
        <dbReference type="EMBL" id="PGH54212.1"/>
    </source>
</evidence>
<evidence type="ECO:0000256" key="1">
    <source>
        <dbReference type="ARBA" id="ARBA00001968"/>
    </source>
</evidence>
<dbReference type="SUPFAM" id="SSF89562">
    <property type="entry name" value="RraA-like"/>
    <property type="match status" value="1"/>
</dbReference>
<dbReference type="Proteomes" id="UP000225379">
    <property type="component" value="Unassembled WGS sequence"/>
</dbReference>
<dbReference type="Pfam" id="PF03737">
    <property type="entry name" value="RraA-like"/>
    <property type="match status" value="1"/>
</dbReference>